<evidence type="ECO:0000313" key="10">
    <source>
        <dbReference type="EMBL" id="NIK73502.1"/>
    </source>
</evidence>
<dbReference type="InterPro" id="IPR050250">
    <property type="entry name" value="Macrolide_Exporter_MacB"/>
</dbReference>
<feature type="transmembrane region" description="Helical" evidence="7">
    <location>
        <begin position="379"/>
        <end position="400"/>
    </location>
</feature>
<evidence type="ECO:0000313" key="11">
    <source>
        <dbReference type="Proteomes" id="UP000537126"/>
    </source>
</evidence>
<evidence type="ECO:0000259" key="9">
    <source>
        <dbReference type="Pfam" id="PF12704"/>
    </source>
</evidence>
<keyword evidence="5 7" id="KW-0472">Membrane</keyword>
<dbReference type="RefSeq" id="WP_166918732.1">
    <property type="nucleotide sequence ID" value="NZ_JAASRN010000001.1"/>
</dbReference>
<feature type="transmembrane region" description="Helical" evidence="7">
    <location>
        <begin position="293"/>
        <end position="315"/>
    </location>
</feature>
<comment type="caution">
    <text evidence="10">The sequence shown here is derived from an EMBL/GenBank/DDBJ whole genome shotgun (WGS) entry which is preliminary data.</text>
</comment>
<evidence type="ECO:0000256" key="4">
    <source>
        <dbReference type="ARBA" id="ARBA00022989"/>
    </source>
</evidence>
<keyword evidence="4 7" id="KW-1133">Transmembrane helix</keyword>
<dbReference type="EMBL" id="JAASRN010000001">
    <property type="protein sequence ID" value="NIK73502.1"/>
    <property type="molecule type" value="Genomic_DNA"/>
</dbReference>
<reference evidence="10 11" key="1">
    <citation type="submission" date="2020-03" db="EMBL/GenBank/DDBJ databases">
        <title>Genomic Encyclopedia of Type Strains, Phase IV (KMG-IV): sequencing the most valuable type-strain genomes for metagenomic binning, comparative biology and taxonomic classification.</title>
        <authorList>
            <person name="Goeker M."/>
        </authorList>
    </citation>
    <scope>NUCLEOTIDE SEQUENCE [LARGE SCALE GENOMIC DNA]</scope>
    <source>
        <strain evidence="10 11">DSM 5718</strain>
    </source>
</reference>
<feature type="domain" description="MacB-like periplasmic core" evidence="9">
    <location>
        <begin position="38"/>
        <end position="208"/>
    </location>
</feature>
<dbReference type="Pfam" id="PF12704">
    <property type="entry name" value="MacB_PCD"/>
    <property type="match status" value="1"/>
</dbReference>
<feature type="transmembrane region" description="Helical" evidence="7">
    <location>
        <begin position="349"/>
        <end position="367"/>
    </location>
</feature>
<dbReference type="GO" id="GO:0005886">
    <property type="term" value="C:plasma membrane"/>
    <property type="evidence" value="ECO:0007669"/>
    <property type="project" value="UniProtKB-SubCell"/>
</dbReference>
<evidence type="ECO:0000259" key="8">
    <source>
        <dbReference type="Pfam" id="PF02687"/>
    </source>
</evidence>
<comment type="similarity">
    <text evidence="6">Belongs to the ABC-4 integral membrane protein family.</text>
</comment>
<evidence type="ECO:0000256" key="7">
    <source>
        <dbReference type="SAM" id="Phobius"/>
    </source>
</evidence>
<keyword evidence="11" id="KW-1185">Reference proteome</keyword>
<dbReference type="Proteomes" id="UP000537126">
    <property type="component" value="Unassembled WGS sequence"/>
</dbReference>
<sequence>MANTIKPHPSKLKAWQKVLLCSWQLAQQSHRAHRWRLWLSTIGIVVGTAALFSLWTLNRGIQKKLHHRLQAYGLNTLYQLPQENSLPAELLNAASEATYLTVEKLNEYSQSESVKPAPLWTLTAEARSNERHQNVPLVVSASTLPQLLPIHIEAGRFLSASSGTAAVCVIGHRLAAALLSPEHPPIGQVVCIGNNCLTVIGVIHSRNNDHQLLPDLNGAIIVNPGTLLHRLLPFVEKNKLTHPLWISRYNRHTTEPPILPKLLKQLYPLSDYRSWNPESLVTEELKTQRTLRITLWGISLVAFIVGSIGMMNMIYSHAMERSSEIGIQKAVGATPAMIQWQYLLETLQMGFYGCLLGFLVGTLFSYFISQQAGIPWSIYLQDCIPISLLALTISLLSAWLPARKAALLPPAQALAKHES</sequence>
<dbReference type="InterPro" id="IPR025857">
    <property type="entry name" value="MacB_PCD"/>
</dbReference>
<proteinExistence type="inferred from homology"/>
<feature type="domain" description="ABC3 transporter permease C-terminal" evidence="8">
    <location>
        <begin position="298"/>
        <end position="406"/>
    </location>
</feature>
<accession>A0A846MQ48</accession>
<dbReference type="AlphaFoldDB" id="A0A846MQ48"/>
<dbReference type="InterPro" id="IPR003838">
    <property type="entry name" value="ABC3_permease_C"/>
</dbReference>
<evidence type="ECO:0000256" key="6">
    <source>
        <dbReference type="ARBA" id="ARBA00038076"/>
    </source>
</evidence>
<evidence type="ECO:0000256" key="1">
    <source>
        <dbReference type="ARBA" id="ARBA00004651"/>
    </source>
</evidence>
<dbReference type="PANTHER" id="PTHR30572:SF4">
    <property type="entry name" value="ABC TRANSPORTER PERMEASE YTRF"/>
    <property type="match status" value="1"/>
</dbReference>
<comment type="subcellular location">
    <subcellularLocation>
        <location evidence="1">Cell membrane</location>
        <topology evidence="1">Multi-pass membrane protein</topology>
    </subcellularLocation>
</comment>
<keyword evidence="3 7" id="KW-0812">Transmembrane</keyword>
<gene>
    <name evidence="10" type="ORF">FHS56_000988</name>
</gene>
<evidence type="ECO:0000256" key="5">
    <source>
        <dbReference type="ARBA" id="ARBA00023136"/>
    </source>
</evidence>
<evidence type="ECO:0000256" key="3">
    <source>
        <dbReference type="ARBA" id="ARBA00022692"/>
    </source>
</evidence>
<protein>
    <submittedName>
        <fullName evidence="10">Putative ABC transport system permease protein</fullName>
    </submittedName>
</protein>
<dbReference type="GO" id="GO:0022857">
    <property type="term" value="F:transmembrane transporter activity"/>
    <property type="evidence" value="ECO:0007669"/>
    <property type="project" value="TreeGrafter"/>
</dbReference>
<feature type="transmembrane region" description="Helical" evidence="7">
    <location>
        <begin position="37"/>
        <end position="57"/>
    </location>
</feature>
<keyword evidence="2" id="KW-1003">Cell membrane</keyword>
<organism evidence="10 11">
    <name type="scientific">Thermonema lapsum</name>
    <dbReference type="NCBI Taxonomy" id="28195"/>
    <lineage>
        <taxon>Bacteria</taxon>
        <taxon>Pseudomonadati</taxon>
        <taxon>Bacteroidota</taxon>
        <taxon>Cytophagia</taxon>
        <taxon>Cytophagales</taxon>
        <taxon>Thermonemataceae</taxon>
        <taxon>Thermonema</taxon>
    </lineage>
</organism>
<name>A0A846MQ48_9BACT</name>
<dbReference type="PANTHER" id="PTHR30572">
    <property type="entry name" value="MEMBRANE COMPONENT OF TRANSPORTER-RELATED"/>
    <property type="match status" value="1"/>
</dbReference>
<dbReference type="Pfam" id="PF02687">
    <property type="entry name" value="FtsX"/>
    <property type="match status" value="1"/>
</dbReference>
<evidence type="ECO:0000256" key="2">
    <source>
        <dbReference type="ARBA" id="ARBA00022475"/>
    </source>
</evidence>